<evidence type="ECO:0000259" key="6">
    <source>
        <dbReference type="SMART" id="SM01049"/>
    </source>
</evidence>
<evidence type="ECO:0000256" key="2">
    <source>
        <dbReference type="ARBA" id="ARBA00022475"/>
    </source>
</evidence>
<protein>
    <submittedName>
        <fullName evidence="7">Calcium:proton antiporter</fullName>
    </submittedName>
</protein>
<dbReference type="OrthoDB" id="117825at2157"/>
<keyword evidence="3" id="KW-0812">Transmembrane</keyword>
<evidence type="ECO:0000256" key="3">
    <source>
        <dbReference type="ARBA" id="ARBA00022692"/>
    </source>
</evidence>
<comment type="subcellular location">
    <subcellularLocation>
        <location evidence="1">Cell membrane</location>
        <topology evidence="1">Multi-pass membrane protein</topology>
    </subcellularLocation>
</comment>
<dbReference type="Gene3D" id="3.30.450.20">
    <property type="entry name" value="PAS domain"/>
    <property type="match status" value="2"/>
</dbReference>
<name>A0A0H1R112_9EURY</name>
<gene>
    <name evidence="7" type="ORF">SZ63_05780</name>
</gene>
<dbReference type="RefSeq" id="WP_048182507.1">
    <property type="nucleotide sequence ID" value="NZ_JXOJ01000002.1"/>
</dbReference>
<keyword evidence="8" id="KW-1185">Reference proteome</keyword>
<keyword evidence="2" id="KW-1003">Cell membrane</keyword>
<dbReference type="GO" id="GO:0005886">
    <property type="term" value="C:plasma membrane"/>
    <property type="evidence" value="ECO:0007669"/>
    <property type="project" value="UniProtKB-SubCell"/>
</dbReference>
<proteinExistence type="predicted"/>
<dbReference type="STRING" id="1550566.SZ63_05780"/>
<comment type="caution">
    <text evidence="7">The sequence shown here is derived from an EMBL/GenBank/DDBJ whole genome shotgun (WGS) entry which is preliminary data.</text>
</comment>
<dbReference type="PROSITE" id="PS51257">
    <property type="entry name" value="PROKAR_LIPOPROTEIN"/>
    <property type="match status" value="1"/>
</dbReference>
<dbReference type="Pfam" id="PF17200">
    <property type="entry name" value="sCache_2"/>
    <property type="match status" value="2"/>
</dbReference>
<dbReference type="EMBL" id="JXOJ01000002">
    <property type="protein sequence ID" value="KLK88516.1"/>
    <property type="molecule type" value="Genomic_DNA"/>
</dbReference>
<sequence length="324" mass="34499">MKRCYLVVMAFLLVLAAGCSGPAETEAVEENVTTEDLAGFVREAADYAASAGEDAAFAEFNNEAGRFSRGALYVFAYDYNGTLLAHPYEKDAIGTDRGNWIDVRGLPAIRIGAATAANGGGYIAYLYPAPENGSIDETAGDTYIPKIVYVAPAGETWWVASGVYLSGAAGPGTEPYPEPVSAMVGLVERGAAYGREQGAETAFAEISNASGMFVDPEGHYLYAYDYNGTLLAHPHLQDSIGTSLIGRQDPFGMENIRALRDTAESGGGFIVFVWPNPEQENRDELKIGYVLPVDDTWWVGSGVYLSEITGESAPLPGTLKDQGA</sequence>
<reference evidence="7 8" key="1">
    <citation type="journal article" date="2015" name="Int. J. Syst. Evol. Microbiol.">
        <title>Methanoculleus sediminis sp. nov., a methanogen from sediments near a submarine mud volcano.</title>
        <authorList>
            <person name="Chen S.C."/>
            <person name="Chen M.F."/>
            <person name="Lai M.C."/>
            <person name="Weng C.Y."/>
            <person name="Wu S.Y."/>
            <person name="Lin S."/>
            <person name="Yang T.F."/>
            <person name="Chen P.C."/>
        </authorList>
    </citation>
    <scope>NUCLEOTIDE SEQUENCE [LARGE SCALE GENOMIC DNA]</scope>
    <source>
        <strain evidence="7 8">S3Fa</strain>
    </source>
</reference>
<dbReference type="SMART" id="SM01049">
    <property type="entry name" value="Cache_2"/>
    <property type="match status" value="2"/>
</dbReference>
<dbReference type="InterPro" id="IPR033480">
    <property type="entry name" value="sCache_2"/>
</dbReference>
<evidence type="ECO:0000313" key="7">
    <source>
        <dbReference type="EMBL" id="KLK88516.1"/>
    </source>
</evidence>
<feature type="domain" description="Single Cache" evidence="6">
    <location>
        <begin position="180"/>
        <end position="257"/>
    </location>
</feature>
<dbReference type="AlphaFoldDB" id="A0A0H1R112"/>
<dbReference type="Proteomes" id="UP000035301">
    <property type="component" value="Unassembled WGS sequence"/>
</dbReference>
<keyword evidence="5" id="KW-0472">Membrane</keyword>
<accession>A0A0H1R112</accession>
<evidence type="ECO:0000256" key="1">
    <source>
        <dbReference type="ARBA" id="ARBA00004651"/>
    </source>
</evidence>
<evidence type="ECO:0000256" key="4">
    <source>
        <dbReference type="ARBA" id="ARBA00022989"/>
    </source>
</evidence>
<organism evidence="7 8">
    <name type="scientific">Methanoculleus sediminis</name>
    <dbReference type="NCBI Taxonomy" id="1550566"/>
    <lineage>
        <taxon>Archaea</taxon>
        <taxon>Methanobacteriati</taxon>
        <taxon>Methanobacteriota</taxon>
        <taxon>Stenosarchaea group</taxon>
        <taxon>Methanomicrobia</taxon>
        <taxon>Methanomicrobiales</taxon>
        <taxon>Methanomicrobiaceae</taxon>
        <taxon>Methanoculleus</taxon>
    </lineage>
</organism>
<keyword evidence="4" id="KW-1133">Transmembrane helix</keyword>
<evidence type="ECO:0000313" key="8">
    <source>
        <dbReference type="Proteomes" id="UP000035301"/>
    </source>
</evidence>
<evidence type="ECO:0000256" key="5">
    <source>
        <dbReference type="ARBA" id="ARBA00023136"/>
    </source>
</evidence>
<dbReference type="PATRIC" id="fig|1550566.3.peg.1250"/>
<feature type="domain" description="Single Cache" evidence="6">
    <location>
        <begin position="26"/>
        <end position="110"/>
    </location>
</feature>